<proteinExistence type="predicted"/>
<comment type="caution">
    <text evidence="2">The sequence shown here is derived from an EMBL/GenBank/DDBJ whole genome shotgun (WGS) entry which is preliminary data.</text>
</comment>
<gene>
    <name evidence="2" type="ORF">C7450_101740</name>
</gene>
<dbReference type="InterPro" id="IPR023375">
    <property type="entry name" value="ADC_dom_sf"/>
</dbReference>
<evidence type="ECO:0000256" key="1">
    <source>
        <dbReference type="SAM" id="MobiDB-lite"/>
    </source>
</evidence>
<reference evidence="2 3" key="1">
    <citation type="submission" date="2018-05" db="EMBL/GenBank/DDBJ databases">
        <title>Genomic Encyclopedia of Type Strains, Phase IV (KMG-IV): sequencing the most valuable type-strain genomes for metagenomic binning, comparative biology and taxonomic classification.</title>
        <authorList>
            <person name="Goeker M."/>
        </authorList>
    </citation>
    <scope>NUCLEOTIDE SEQUENCE [LARGE SCALE GENOMIC DNA]</scope>
    <source>
        <strain evidence="2 3">DSM 6462</strain>
    </source>
</reference>
<sequence length="265" mass="29148">MYRMPYGFGPSAGPRQGPDGRPFDWTNTPRKRSVAVSYLTDAALLRNLLPPGFSLADEPVVTIELQYFTELEWLAGRGYNTLGVKFPVTYRGTVDEVTGLFLAVLWENLADPILTGRDELGFAKLYAEIPEPRVFQGREFHGAAWLGHRFIDIELDAIEEASLAPLSGPAAGGTLHYKYVPATGQWGEADIAYACHTPPGASQQRTIGAFHAKGRVTIHDTQWADMPTQFHIVRALAALPILEARGAVITETRGGKDLSDQRRLT</sequence>
<dbReference type="Proteomes" id="UP000248021">
    <property type="component" value="Unassembled WGS sequence"/>
</dbReference>
<dbReference type="Pfam" id="PF06314">
    <property type="entry name" value="ADC"/>
    <property type="match status" value="1"/>
</dbReference>
<accession>A0A2V3UIJ9</accession>
<protein>
    <submittedName>
        <fullName evidence="2">Acetoacetate decarboxylase</fullName>
    </submittedName>
</protein>
<evidence type="ECO:0000313" key="3">
    <source>
        <dbReference type="Proteomes" id="UP000248021"/>
    </source>
</evidence>
<feature type="region of interest" description="Disordered" evidence="1">
    <location>
        <begin position="1"/>
        <end position="26"/>
    </location>
</feature>
<dbReference type="RefSeq" id="WP_210206349.1">
    <property type="nucleotide sequence ID" value="NZ_JAHBRY010000001.1"/>
</dbReference>
<dbReference type="AlphaFoldDB" id="A0A2V3UIJ9"/>
<dbReference type="GO" id="GO:0016829">
    <property type="term" value="F:lyase activity"/>
    <property type="evidence" value="ECO:0007669"/>
    <property type="project" value="InterPro"/>
</dbReference>
<evidence type="ECO:0000313" key="2">
    <source>
        <dbReference type="EMBL" id="PXW64979.1"/>
    </source>
</evidence>
<dbReference type="Gene3D" id="2.40.400.10">
    <property type="entry name" value="Acetoacetate decarboxylase-like"/>
    <property type="match status" value="1"/>
</dbReference>
<organism evidence="2 3">
    <name type="scientific">Chelatococcus asaccharovorans</name>
    <dbReference type="NCBI Taxonomy" id="28210"/>
    <lineage>
        <taxon>Bacteria</taxon>
        <taxon>Pseudomonadati</taxon>
        <taxon>Pseudomonadota</taxon>
        <taxon>Alphaproteobacteria</taxon>
        <taxon>Hyphomicrobiales</taxon>
        <taxon>Chelatococcaceae</taxon>
        <taxon>Chelatococcus</taxon>
    </lineage>
</organism>
<dbReference type="InterPro" id="IPR010451">
    <property type="entry name" value="Acetoacetate_decarboxylase"/>
</dbReference>
<dbReference type="SUPFAM" id="SSF160104">
    <property type="entry name" value="Acetoacetate decarboxylase-like"/>
    <property type="match status" value="1"/>
</dbReference>
<name>A0A2V3UIJ9_9HYPH</name>
<dbReference type="EMBL" id="QJJK01000001">
    <property type="protein sequence ID" value="PXW64979.1"/>
    <property type="molecule type" value="Genomic_DNA"/>
</dbReference>
<keyword evidence="3" id="KW-1185">Reference proteome</keyword>